<protein>
    <recommendedName>
        <fullName evidence="4">HNH nuclease domain-containing protein</fullName>
    </recommendedName>
</protein>
<name>A0ABU8FRR8_9BACI</name>
<reference evidence="2 3" key="1">
    <citation type="submission" date="2024-01" db="EMBL/GenBank/DDBJ databases">
        <title>Seven novel Bacillus-like species.</title>
        <authorList>
            <person name="Liu G."/>
        </authorList>
    </citation>
    <scope>NUCLEOTIDE SEQUENCE [LARGE SCALE GENOMIC DNA]</scope>
    <source>
        <strain evidence="2 3">FJAT-53711</strain>
    </source>
</reference>
<sequence>MSLKNEPAVRYAIWTAYNRRCQITKNLIENITDMEVDHIISVDTFKNKGKIEIYDLPEDFNVNGLENLRPVLRAWNREKSNQELPSEQVILNLMKARKIKKLVEREIAKFHEEKKYALSIEAIREAIQNKEITLEEYMDQIKGYQVDFGDEVIKFESEFTKSVEVNSHSVRISGHLPRLEEREGSCLFTFNSFYLRQVNISLSHQEILKTLYRGYKTPLTLSMRPYIMENTLNQELKTYSIIIGGCVFNLELGEVKHLIRAIDIFIENYIEAIKEIENKIESNSFYPMVHDLNNYKLICIPSKLFEKIMLFIQKHDYAEGDSKWHIFDAHGSMIKVYDKNTGEYRCFIYPIADNNDGYSWYNSNDRVWLVSDYMSISGKELWSVQKTYRWLVEDLIPIVEMFFTPSRGSIFKKRKNSIEVSQLIYTSNDKYYDINKKVSASQLLNIVESLQRMYSLGSKIYMKWSDYLNVYDAILYLMKICPQLDYYYICSKLSIGKIENKEELWKAIEQLKQNEVEEVINSGKLDMLFRVFFALVKDTLHVITDEDIATVISLVKEHVNIYNTVKLVESQWS</sequence>
<proteinExistence type="predicted"/>
<accession>A0ABU8FRR8</accession>
<evidence type="ECO:0000313" key="3">
    <source>
        <dbReference type="Proteomes" id="UP001367922"/>
    </source>
</evidence>
<organism evidence="2 3">
    <name type="scientific">Bacillus yunxiaonensis</name>
    <dbReference type="NCBI Taxonomy" id="3127665"/>
    <lineage>
        <taxon>Bacteria</taxon>
        <taxon>Bacillati</taxon>
        <taxon>Bacillota</taxon>
        <taxon>Bacilli</taxon>
        <taxon>Bacillales</taxon>
        <taxon>Bacillaceae</taxon>
        <taxon>Bacillus</taxon>
    </lineage>
</organism>
<dbReference type="RefSeq" id="WP_336481038.1">
    <property type="nucleotide sequence ID" value="NZ_JBAWSV010000001.1"/>
</dbReference>
<feature type="coiled-coil region" evidence="1">
    <location>
        <begin position="120"/>
        <end position="147"/>
    </location>
</feature>
<evidence type="ECO:0000313" key="2">
    <source>
        <dbReference type="EMBL" id="MEI4828669.1"/>
    </source>
</evidence>
<dbReference type="Proteomes" id="UP001367922">
    <property type="component" value="Unassembled WGS sequence"/>
</dbReference>
<keyword evidence="1" id="KW-0175">Coiled coil</keyword>
<evidence type="ECO:0000256" key="1">
    <source>
        <dbReference type="SAM" id="Coils"/>
    </source>
</evidence>
<gene>
    <name evidence="2" type="ORF">WAX78_04290</name>
</gene>
<dbReference type="EMBL" id="JBAWSV010000001">
    <property type="protein sequence ID" value="MEI4828669.1"/>
    <property type="molecule type" value="Genomic_DNA"/>
</dbReference>
<comment type="caution">
    <text evidence="2">The sequence shown here is derived from an EMBL/GenBank/DDBJ whole genome shotgun (WGS) entry which is preliminary data.</text>
</comment>
<keyword evidence="3" id="KW-1185">Reference proteome</keyword>
<evidence type="ECO:0008006" key="4">
    <source>
        <dbReference type="Google" id="ProtNLM"/>
    </source>
</evidence>